<sequence length="306" mass="35464">MSDNQKYYYMRLKQDFFETEEMIILESMQDGYLYSNILLKLYLRSLKRDGKLMFNDTIPYSAEVLATVTRHSVGTIEKAMDVFQKLGLVEVMDDGAIYMLQIQEYIGKSSTEAERKKRYRDRIKLEKREKNEALENLGHLSTKEVGHLSTKEVGHLSTKEVGHLSGHSSTRDRDRDRDRDRNRIDIKTEVEVEEENRKPSSAAADNSNFNIFEYYQERIGLLDGFQLQKLEEYQVIDGLEPELIKIAIDKAADNSKRSFGYVNSILKSWSQNGIKTVTQQIEEQNSYFANKSNSDKPKFGPACSKY</sequence>
<gene>
    <name evidence="4" type="ORF">CHPC663_0037</name>
</gene>
<name>A0A3G8F6Q5_9CAUD</name>
<dbReference type="PANTHER" id="PTHR37293">
    <property type="entry name" value="PHAGE REPLICATION PROTEIN-RELATED"/>
    <property type="match status" value="1"/>
</dbReference>
<dbReference type="InterPro" id="IPR053162">
    <property type="entry name" value="DnaD"/>
</dbReference>
<dbReference type="Proteomes" id="UP000277304">
    <property type="component" value="Segment"/>
</dbReference>
<dbReference type="PANTHER" id="PTHR37293:SF7">
    <property type="entry name" value="HYPOTHETICAL PHAGE PROTEIN"/>
    <property type="match status" value="1"/>
</dbReference>
<dbReference type="SUPFAM" id="SSF158499">
    <property type="entry name" value="DnaD domain-like"/>
    <property type="match status" value="1"/>
</dbReference>
<dbReference type="InterPro" id="IPR010056">
    <property type="entry name" value="Phage_rep_org__N"/>
</dbReference>
<feature type="domain" description="Phage replisome organiser N-terminal" evidence="3">
    <location>
        <begin position="9"/>
        <end position="123"/>
    </location>
</feature>
<dbReference type="EMBL" id="MH937462">
    <property type="protein sequence ID" value="AZF90485.1"/>
    <property type="molecule type" value="Genomic_DNA"/>
</dbReference>
<dbReference type="Gene3D" id="1.10.10.630">
    <property type="entry name" value="DnaD domain-like"/>
    <property type="match status" value="1"/>
</dbReference>
<dbReference type="NCBIfam" id="TIGR01714">
    <property type="entry name" value="phage_rep_org_N"/>
    <property type="match status" value="1"/>
</dbReference>
<proteinExistence type="predicted"/>
<reference evidence="4 5" key="1">
    <citation type="submission" date="2018-09" db="EMBL/GenBank/DDBJ databases">
        <title>A comparative genomics approach for identifying host-range determinants of bacteriophages infecting Streptococcus thermophilus.</title>
        <authorList>
            <person name="Szymczak P."/>
            <person name="Rau M.H."/>
            <person name="Monteiro J.M."/>
            <person name="de Pinho M.G."/>
            <person name="Filipe S.R."/>
            <person name="Vogensen F.K."/>
            <person name="Zeidan A."/>
            <person name="Janzen T."/>
        </authorList>
    </citation>
    <scope>NUCLEOTIDE SEQUENCE [LARGE SCALE GENOMIC DNA]</scope>
</reference>
<keyword evidence="5" id="KW-1185">Reference proteome</keyword>
<dbReference type="Pfam" id="PF07261">
    <property type="entry name" value="DnaB_2"/>
    <property type="match status" value="1"/>
</dbReference>
<evidence type="ECO:0000259" key="3">
    <source>
        <dbReference type="Pfam" id="PF09681"/>
    </source>
</evidence>
<feature type="compositionally biased region" description="Basic and acidic residues" evidence="1">
    <location>
        <begin position="169"/>
        <end position="198"/>
    </location>
</feature>
<dbReference type="InterPro" id="IPR006343">
    <property type="entry name" value="DnaB/C_C"/>
</dbReference>
<dbReference type="Pfam" id="PF09681">
    <property type="entry name" value="Phage_rep_org_N"/>
    <property type="match status" value="1"/>
</dbReference>
<accession>A0A3G8F6Q5</accession>
<evidence type="ECO:0000313" key="4">
    <source>
        <dbReference type="EMBL" id="AZF90485.1"/>
    </source>
</evidence>
<feature type="domain" description="DnaB/C C-terminal" evidence="2">
    <location>
        <begin position="212"/>
        <end position="282"/>
    </location>
</feature>
<protein>
    <submittedName>
        <fullName evidence="4">Replication initiation</fullName>
    </submittedName>
</protein>
<organism evidence="4 5">
    <name type="scientific">Streptococcus phage CHPC663</name>
    <dbReference type="NCBI Taxonomy" id="2365039"/>
    <lineage>
        <taxon>Viruses</taxon>
        <taxon>Duplodnaviria</taxon>
        <taxon>Heunggongvirae</taxon>
        <taxon>Uroviricota</taxon>
        <taxon>Caudoviricetes</taxon>
        <taxon>Aliceevansviridae</taxon>
        <taxon>Moineauvirus</taxon>
        <taxon>Moineauvirus CHPC663</taxon>
    </lineage>
</organism>
<evidence type="ECO:0000313" key="5">
    <source>
        <dbReference type="Proteomes" id="UP000277304"/>
    </source>
</evidence>
<dbReference type="NCBIfam" id="TIGR01446">
    <property type="entry name" value="DnaD_dom"/>
    <property type="match status" value="1"/>
</dbReference>
<feature type="region of interest" description="Disordered" evidence="1">
    <location>
        <begin position="156"/>
        <end position="203"/>
    </location>
</feature>
<evidence type="ECO:0000256" key="1">
    <source>
        <dbReference type="SAM" id="MobiDB-lite"/>
    </source>
</evidence>
<evidence type="ECO:0000259" key="2">
    <source>
        <dbReference type="Pfam" id="PF07261"/>
    </source>
</evidence>
<dbReference type="InterPro" id="IPR034829">
    <property type="entry name" value="DnaD-like_sf"/>
</dbReference>